<dbReference type="PANTHER" id="PTHR35789:SF1">
    <property type="entry name" value="SPORE GERMINATION PROTEIN B3"/>
    <property type="match status" value="1"/>
</dbReference>
<keyword evidence="11" id="KW-1185">Reference proteome</keyword>
<dbReference type="InterPro" id="IPR046953">
    <property type="entry name" value="Spore_GerAC-like_C"/>
</dbReference>
<evidence type="ECO:0000256" key="4">
    <source>
        <dbReference type="ARBA" id="ARBA00022729"/>
    </source>
</evidence>
<evidence type="ECO:0000256" key="2">
    <source>
        <dbReference type="ARBA" id="ARBA00007886"/>
    </source>
</evidence>
<feature type="domain" description="Spore germination protein N-terminal" evidence="9">
    <location>
        <begin position="33"/>
        <end position="197"/>
    </location>
</feature>
<comment type="caution">
    <text evidence="10">The sequence shown here is derived from an EMBL/GenBank/DDBJ whole genome shotgun (WGS) entry which is preliminary data.</text>
</comment>
<dbReference type="Proteomes" id="UP000031950">
    <property type="component" value="Unassembled WGS sequence"/>
</dbReference>
<dbReference type="NCBIfam" id="TIGR02887">
    <property type="entry name" value="spore_ger_x_C"/>
    <property type="match status" value="1"/>
</dbReference>
<dbReference type="EMBL" id="JXRQ01000029">
    <property type="protein sequence ID" value="KIL43437.1"/>
    <property type="molecule type" value="Genomic_DNA"/>
</dbReference>
<protein>
    <recommendedName>
        <fullName evidence="12">Spore germination protein</fullName>
    </recommendedName>
</protein>
<dbReference type="Pfam" id="PF25198">
    <property type="entry name" value="Spore_GerAC_N"/>
    <property type="match status" value="1"/>
</dbReference>
<comment type="similarity">
    <text evidence="2">Belongs to the GerABKC lipoprotein family.</text>
</comment>
<accession>A0A0C2V313</accession>
<dbReference type="STRING" id="135826.KP77_31430"/>
<reference evidence="10 11" key="1">
    <citation type="submission" date="2015-01" db="EMBL/GenBank/DDBJ databases">
        <title>Genome sequence of Jeotgalibacillus alimentarius.</title>
        <authorList>
            <person name="Goh K.M."/>
            <person name="Chan K.-G."/>
            <person name="Yaakop A.S."/>
            <person name="Ee R."/>
            <person name="Gan H.M."/>
            <person name="Chan C.S."/>
        </authorList>
    </citation>
    <scope>NUCLEOTIDE SEQUENCE [LARGE SCALE GENOMIC DNA]</scope>
    <source>
        <strain evidence="10 11">YKJ-13</strain>
    </source>
</reference>
<evidence type="ECO:0000256" key="1">
    <source>
        <dbReference type="ARBA" id="ARBA00004635"/>
    </source>
</evidence>
<evidence type="ECO:0000256" key="7">
    <source>
        <dbReference type="ARBA" id="ARBA00023288"/>
    </source>
</evidence>
<dbReference type="InterPro" id="IPR008844">
    <property type="entry name" value="Spore_GerAC-like"/>
</dbReference>
<dbReference type="Gene3D" id="3.30.300.210">
    <property type="entry name" value="Nutrient germinant receptor protein C, domain 3"/>
    <property type="match status" value="1"/>
</dbReference>
<evidence type="ECO:0000256" key="6">
    <source>
        <dbReference type="ARBA" id="ARBA00023139"/>
    </source>
</evidence>
<name>A0A0C2V313_9BACL</name>
<proteinExistence type="inferred from homology"/>
<sequence length="376" mass="42803">MFLSIIQKGKGNMKRAIFLLHVVLIFFLAACWDQNLLKDTQLVYTAGYDQTEEGDIQATTLAPPVEEGGVENEVTVTGHSMLDTMYEMDLRIAEYANFSKLQTVLIGESLAADSVYPFLDELYRNPDSNLHARLALVALPAVDLLSSEIETQKNKSEYFKGILESSELTSVIPYMSLQEACTIIFSPERDLYLPYITYDEKTKRAKIAGLALFHQKKFTEEYLNTEESVIFNILNNDIEEVARITRRVHEDRNPEVENWITIEVKDAKSNLKVNRQLSKLRAEVTLEIVVLEYGQNKITNKKEEELTNILSDLLAEDIRRVLKKLQSSKSDALGLGSQVASFNAERWDEATWSETYQQLDQEVDVDIKLISTGIIE</sequence>
<comment type="subcellular location">
    <subcellularLocation>
        <location evidence="1">Membrane</location>
        <topology evidence="1">Lipid-anchor</topology>
    </subcellularLocation>
</comment>
<dbReference type="PATRIC" id="fig|135826.4.peg.3123"/>
<keyword evidence="5" id="KW-0472">Membrane</keyword>
<dbReference type="GO" id="GO:0016020">
    <property type="term" value="C:membrane"/>
    <property type="evidence" value="ECO:0007669"/>
    <property type="project" value="UniProtKB-SubCell"/>
</dbReference>
<evidence type="ECO:0000256" key="5">
    <source>
        <dbReference type="ARBA" id="ARBA00023136"/>
    </source>
</evidence>
<gene>
    <name evidence="10" type="ORF">KP77_31430</name>
</gene>
<keyword evidence="3" id="KW-0309">Germination</keyword>
<dbReference type="Pfam" id="PF05504">
    <property type="entry name" value="Spore_GerAC"/>
    <property type="match status" value="1"/>
</dbReference>
<dbReference type="InterPro" id="IPR057336">
    <property type="entry name" value="GerAC_N"/>
</dbReference>
<evidence type="ECO:0000256" key="3">
    <source>
        <dbReference type="ARBA" id="ARBA00022544"/>
    </source>
</evidence>
<evidence type="ECO:0000313" key="10">
    <source>
        <dbReference type="EMBL" id="KIL43437.1"/>
    </source>
</evidence>
<evidence type="ECO:0008006" key="12">
    <source>
        <dbReference type="Google" id="ProtNLM"/>
    </source>
</evidence>
<evidence type="ECO:0000259" key="8">
    <source>
        <dbReference type="Pfam" id="PF05504"/>
    </source>
</evidence>
<dbReference type="GO" id="GO:0009847">
    <property type="term" value="P:spore germination"/>
    <property type="evidence" value="ECO:0007669"/>
    <property type="project" value="InterPro"/>
</dbReference>
<dbReference type="AlphaFoldDB" id="A0A0C2V313"/>
<dbReference type="PANTHER" id="PTHR35789">
    <property type="entry name" value="SPORE GERMINATION PROTEIN B3"/>
    <property type="match status" value="1"/>
</dbReference>
<keyword evidence="6" id="KW-0564">Palmitate</keyword>
<keyword evidence="4" id="KW-0732">Signal</keyword>
<dbReference type="InterPro" id="IPR038501">
    <property type="entry name" value="Spore_GerAC_C_sf"/>
</dbReference>
<keyword evidence="7" id="KW-0449">Lipoprotein</keyword>
<evidence type="ECO:0000313" key="11">
    <source>
        <dbReference type="Proteomes" id="UP000031950"/>
    </source>
</evidence>
<feature type="domain" description="Spore germination GerAC-like C-terminal" evidence="8">
    <location>
        <begin position="209"/>
        <end position="373"/>
    </location>
</feature>
<evidence type="ECO:0000259" key="9">
    <source>
        <dbReference type="Pfam" id="PF25198"/>
    </source>
</evidence>
<organism evidence="10 11">
    <name type="scientific">Jeotgalibacillus alimentarius</name>
    <dbReference type="NCBI Taxonomy" id="135826"/>
    <lineage>
        <taxon>Bacteria</taxon>
        <taxon>Bacillati</taxon>
        <taxon>Bacillota</taxon>
        <taxon>Bacilli</taxon>
        <taxon>Bacillales</taxon>
        <taxon>Caryophanaceae</taxon>
        <taxon>Jeotgalibacillus</taxon>
    </lineage>
</organism>